<sequence length="192" mass="22413">MRIERVSNDQFTIFLTFDDLIERGFTTQELWHDVKNAGSLFSEMMYEASSELGIELEGMLLVHVHLMQAQGMHVYVTQKIEDTNWDEDFIEMKVTLDESNELIFSFQEFEDLIQVATYLDNISITGGSVYYMNDRYYILLQDEEINMSYKENVIAILSEFSSPSIVTSARLNEYGKVIMKNNAIDQIIDQFY</sequence>
<reference evidence="3 4" key="1">
    <citation type="submission" date="2017-07" db="EMBL/GenBank/DDBJ databases">
        <title>Virgibacillus sp. LM2416.</title>
        <authorList>
            <person name="Tak E.J."/>
            <person name="Bae J.-W."/>
        </authorList>
    </citation>
    <scope>NUCLEOTIDE SEQUENCE [LARGE SCALE GENOMIC DNA]</scope>
    <source>
        <strain evidence="3 4">LM2416</strain>
    </source>
</reference>
<dbReference type="RefSeq" id="WP_089062579.1">
    <property type="nucleotide sequence ID" value="NZ_CP022315.1"/>
</dbReference>
<dbReference type="NCBIfam" id="NF002781">
    <property type="entry name" value="PRK02899.1"/>
    <property type="match status" value="1"/>
</dbReference>
<dbReference type="Pfam" id="PF05389">
    <property type="entry name" value="MecA"/>
    <property type="match status" value="1"/>
</dbReference>
<organism evidence="3 4">
    <name type="scientific">Virgibacillus phasianinus</name>
    <dbReference type="NCBI Taxonomy" id="2017483"/>
    <lineage>
        <taxon>Bacteria</taxon>
        <taxon>Bacillati</taxon>
        <taxon>Bacillota</taxon>
        <taxon>Bacilli</taxon>
        <taxon>Bacillales</taxon>
        <taxon>Bacillaceae</taxon>
        <taxon>Virgibacillus</taxon>
    </lineage>
</organism>
<evidence type="ECO:0000256" key="1">
    <source>
        <dbReference type="ARBA" id="ARBA00005397"/>
    </source>
</evidence>
<name>A0A220U5F0_9BACI</name>
<dbReference type="KEGG" id="vil:CFK37_14725"/>
<dbReference type="AlphaFoldDB" id="A0A220U5F0"/>
<dbReference type="PANTHER" id="PTHR39161">
    <property type="entry name" value="ADAPTER PROTEIN MECA"/>
    <property type="match status" value="1"/>
</dbReference>
<evidence type="ECO:0000313" key="4">
    <source>
        <dbReference type="Proteomes" id="UP000198312"/>
    </source>
</evidence>
<dbReference type="EMBL" id="CP022315">
    <property type="protein sequence ID" value="ASK63320.1"/>
    <property type="molecule type" value="Genomic_DNA"/>
</dbReference>
<dbReference type="Gene3D" id="3.30.70.1950">
    <property type="match status" value="1"/>
</dbReference>
<comment type="subunit">
    <text evidence="2">Homodimer.</text>
</comment>
<proteinExistence type="inferred from homology"/>
<dbReference type="PANTHER" id="PTHR39161:SF2">
    <property type="entry name" value="ADAPTER PROTEIN MECA 2"/>
    <property type="match status" value="1"/>
</dbReference>
<evidence type="ECO:0000256" key="2">
    <source>
        <dbReference type="ARBA" id="ARBA00011738"/>
    </source>
</evidence>
<accession>A0A220U5F0</accession>
<dbReference type="InterPro" id="IPR008681">
    <property type="entry name" value="Neg-reg_MecA"/>
</dbReference>
<keyword evidence="4" id="KW-1185">Reference proteome</keyword>
<dbReference type="Proteomes" id="UP000198312">
    <property type="component" value="Chromosome"/>
</dbReference>
<dbReference type="OrthoDB" id="2085234at2"/>
<dbReference type="InterPro" id="IPR038471">
    <property type="entry name" value="MecA_C_sf"/>
</dbReference>
<comment type="similarity">
    <text evidence="1">Belongs to the MecA family.</text>
</comment>
<gene>
    <name evidence="3" type="ORF">CFK37_14725</name>
</gene>
<dbReference type="PIRSF" id="PIRSF029008">
    <property type="entry name" value="MecA"/>
    <property type="match status" value="1"/>
</dbReference>
<evidence type="ECO:0000313" key="3">
    <source>
        <dbReference type="EMBL" id="ASK63320.1"/>
    </source>
</evidence>
<protein>
    <submittedName>
        <fullName evidence="3">Adapter protein mecA</fullName>
    </submittedName>
</protein>